<comment type="subcellular location">
    <subcellularLocation>
        <location evidence="1">Membrane</location>
        <topology evidence="1">Multi-pass membrane protein</topology>
    </subcellularLocation>
    <subcellularLocation>
        <location evidence="10">Vacuole membrane</location>
        <topology evidence="10">Multi-pass membrane protein</topology>
    </subcellularLocation>
</comment>
<evidence type="ECO:0000256" key="10">
    <source>
        <dbReference type="RuleBase" id="RU363060"/>
    </source>
</evidence>
<evidence type="ECO:0000256" key="8">
    <source>
        <dbReference type="ARBA" id="ARBA00045519"/>
    </source>
</evidence>
<keyword evidence="4 10" id="KW-0812">Transmembrane</keyword>
<dbReference type="InterPro" id="IPR035921">
    <property type="entry name" value="F/V-ATP_Csub_sf"/>
</dbReference>
<dbReference type="PANTHER" id="PTHR13223:SF2">
    <property type="entry name" value="ACIDIC FIBROBLAST GROWTH FACTOR INTRACELLULAR-BINDING PROTEIN"/>
    <property type="match status" value="1"/>
</dbReference>
<keyword evidence="10" id="KW-0375">Hydrogen ion transport</keyword>
<name>A0AAD5U7C8_9FUNG</name>
<dbReference type="InterPro" id="IPR011555">
    <property type="entry name" value="ATPase_proteolipid_su_C_euk"/>
</dbReference>
<evidence type="ECO:0000256" key="4">
    <source>
        <dbReference type="ARBA" id="ARBA00022692"/>
    </source>
</evidence>
<dbReference type="EMBL" id="JADGJW010000056">
    <property type="protein sequence ID" value="KAJ3225637.1"/>
    <property type="molecule type" value="Genomic_DNA"/>
</dbReference>
<feature type="domain" description="V-ATPase proteolipid subunit C-like" evidence="11">
    <location>
        <begin position="384"/>
        <end position="443"/>
    </location>
</feature>
<evidence type="ECO:0000256" key="9">
    <source>
        <dbReference type="ARBA" id="ARBA00046480"/>
    </source>
</evidence>
<reference evidence="12" key="1">
    <citation type="submission" date="2020-05" db="EMBL/GenBank/DDBJ databases">
        <title>Phylogenomic resolution of chytrid fungi.</title>
        <authorList>
            <person name="Stajich J.E."/>
            <person name="Amses K."/>
            <person name="Simmons R."/>
            <person name="Seto K."/>
            <person name="Myers J."/>
            <person name="Bonds A."/>
            <person name="Quandt C.A."/>
            <person name="Barry K."/>
            <person name="Liu P."/>
            <person name="Grigoriev I."/>
            <person name="Longcore J.E."/>
            <person name="James T.Y."/>
        </authorList>
    </citation>
    <scope>NUCLEOTIDE SEQUENCE</scope>
    <source>
        <strain evidence="12">JEL0476</strain>
    </source>
</reference>
<dbReference type="NCBIfam" id="TIGR01100">
    <property type="entry name" value="V_ATP_synt_C"/>
    <property type="match status" value="1"/>
</dbReference>
<dbReference type="AlphaFoldDB" id="A0AAD5U7C8"/>
<feature type="domain" description="V-ATPase proteolipid subunit C-like" evidence="11">
    <location>
        <begin position="339"/>
        <end position="383"/>
    </location>
</feature>
<evidence type="ECO:0000256" key="2">
    <source>
        <dbReference type="ARBA" id="ARBA00007296"/>
    </source>
</evidence>
<dbReference type="PANTHER" id="PTHR13223">
    <property type="entry name" value="ACIDIC FIBROBLAST GROWTH FACTOR INTRACELLULAR BINDING PROTEIN"/>
    <property type="match status" value="1"/>
</dbReference>
<accession>A0AAD5U7C8</accession>
<evidence type="ECO:0000313" key="13">
    <source>
        <dbReference type="Proteomes" id="UP001211065"/>
    </source>
</evidence>
<comment type="function">
    <text evidence="8">Proton-conducting pore forming subunit of the V0 complex of vacuolar(H+)-ATPase (V-ATPase), a multisubunit enzyme composed of a peripheral complex (V1) that hydrolyzes ATP and a membrane integral complex (V0) that translocates protons. V-ATPase is responsible for acidifying and maintaining the pH of intracellular compartments.</text>
</comment>
<dbReference type="SUPFAM" id="SSF81333">
    <property type="entry name" value="F1F0 ATP synthase subunit C"/>
    <property type="match status" value="1"/>
</dbReference>
<dbReference type="InterPro" id="IPR000245">
    <property type="entry name" value="ATPase_proteolipid_csu"/>
</dbReference>
<evidence type="ECO:0000259" key="11">
    <source>
        <dbReference type="Pfam" id="PF00137"/>
    </source>
</evidence>
<dbReference type="InterPro" id="IPR008614">
    <property type="entry name" value="FIBP"/>
</dbReference>
<comment type="function">
    <text evidence="10">Proton-conducting pore forming of the V0 complex of vacuolar(H+)-ATPase (V-ATPase), a multisubunit enzyme composed of a peripheral complex (V1) that hydrolyzes ATP and a membrane integral complex (V0) that translocates protons. V-ATPase is responsible for acidifying and maintaining the pH of intracellular compartments.</text>
</comment>
<dbReference type="CDD" id="cd18175">
    <property type="entry name" value="ATP-synt_Vo_c_ATP6C_rpt1"/>
    <property type="match status" value="1"/>
</dbReference>
<keyword evidence="10" id="KW-0926">Vacuole</keyword>
<dbReference type="CDD" id="cd18176">
    <property type="entry name" value="ATP-synt_Vo_c_ATP6C_rpt2"/>
    <property type="match status" value="1"/>
</dbReference>
<keyword evidence="5 10" id="KW-1133">Transmembrane helix</keyword>
<dbReference type="GO" id="GO:0046961">
    <property type="term" value="F:proton-transporting ATPase activity, rotational mechanism"/>
    <property type="evidence" value="ECO:0007669"/>
    <property type="project" value="InterPro"/>
</dbReference>
<dbReference type="Pfam" id="PF00137">
    <property type="entry name" value="ATP-synt_C"/>
    <property type="match status" value="2"/>
</dbReference>
<comment type="similarity">
    <text evidence="2 10">Belongs to the V-ATPase proteolipid subunit family.</text>
</comment>
<feature type="transmembrane region" description="Helical" evidence="10">
    <location>
        <begin position="331"/>
        <end position="357"/>
    </location>
</feature>
<evidence type="ECO:0000313" key="12">
    <source>
        <dbReference type="EMBL" id="KAJ3225637.1"/>
    </source>
</evidence>
<comment type="caution">
    <text evidence="12">The sequence shown here is derived from an EMBL/GenBank/DDBJ whole genome shotgun (WGS) entry which is preliminary data.</text>
</comment>
<proteinExistence type="inferred from homology"/>
<gene>
    <name evidence="12" type="ORF">HK099_006470</name>
</gene>
<comment type="subunit">
    <text evidence="9 10">V-ATPase is a heteromultimeric enzyme composed of a peripheral catalytic V1 complex (components A to H) attached to an integral membrane V0 proton pore complex (components: a, c, c', c'', d, e, f and VOA1). The decameric c-ring forms the proton-conducting pore, and is composed of eight proteolipid subunits c, one subunit c' and one subunit c''.</text>
</comment>
<dbReference type="PRINTS" id="PR00122">
    <property type="entry name" value="VACATPASE"/>
</dbReference>
<keyword evidence="6 10" id="KW-0406">Ion transport</keyword>
<evidence type="ECO:0000256" key="7">
    <source>
        <dbReference type="ARBA" id="ARBA00023136"/>
    </source>
</evidence>
<feature type="transmembrane region" description="Helical" evidence="10">
    <location>
        <begin position="378"/>
        <end position="399"/>
    </location>
</feature>
<keyword evidence="13" id="KW-1185">Reference proteome</keyword>
<sequence length="454" mass="50906">MSEYTVFVSNLFVLDKAVFNWWLLGLNVEQAIAFALKKAPNYPLRNLIISQYRNFEQYEYFLHRPKLLPSQLLFSINQNTQNYILNKYYEFDQSVVREFLGKKLTSRARKELDDVSIKTRIPLGGCRRMFDNLKRIMKRVEDSEGIIVDIIMQEFLLPRELASHYAHIVFINNYRLDTSKKKLQHLQYQDFEYVAAGFIKYLTISPDAVLEELDAGLIQDSRDLKTIIFNSKEIVEEFKSKIIVHLSQTPTIMEKGQNNALKVILRNILVIGSGLSNNKEQRDIFSNVIEKVVEPASSLNWSSKDLEMFLSSCIEVFEQIEADFPTEYCPVYAPFFGVMGCTAAVVFTGFGAAYGTAKSGVGIASMGVMRPELIMKSVVPVVMFGAGLSVGLAGLAAGFSIGVVGDAGVRGNAQQPRLFVGMILILIFCEVLALYGLIVALILNTKASNPSDGC</sequence>
<protein>
    <recommendedName>
        <fullName evidence="10">V-type proton ATPase proteolipid subunit</fullName>
    </recommendedName>
</protein>
<dbReference type="Gene3D" id="1.20.120.610">
    <property type="entry name" value="lithium bound rotor ring of v- atpase"/>
    <property type="match status" value="2"/>
</dbReference>
<dbReference type="Pfam" id="PF05427">
    <property type="entry name" value="FIBP"/>
    <property type="match status" value="1"/>
</dbReference>
<dbReference type="GO" id="GO:0005634">
    <property type="term" value="C:nucleus"/>
    <property type="evidence" value="ECO:0007669"/>
    <property type="project" value="TreeGrafter"/>
</dbReference>
<dbReference type="Proteomes" id="UP001211065">
    <property type="component" value="Unassembled WGS sequence"/>
</dbReference>
<evidence type="ECO:0000256" key="3">
    <source>
        <dbReference type="ARBA" id="ARBA00022448"/>
    </source>
</evidence>
<dbReference type="InterPro" id="IPR002379">
    <property type="entry name" value="ATPase_proteolipid_c-like_dom"/>
</dbReference>
<evidence type="ECO:0000256" key="5">
    <source>
        <dbReference type="ARBA" id="ARBA00022989"/>
    </source>
</evidence>
<organism evidence="12 13">
    <name type="scientific">Clydaea vesicula</name>
    <dbReference type="NCBI Taxonomy" id="447962"/>
    <lineage>
        <taxon>Eukaryota</taxon>
        <taxon>Fungi</taxon>
        <taxon>Fungi incertae sedis</taxon>
        <taxon>Chytridiomycota</taxon>
        <taxon>Chytridiomycota incertae sedis</taxon>
        <taxon>Chytridiomycetes</taxon>
        <taxon>Lobulomycetales</taxon>
        <taxon>Lobulomycetaceae</taxon>
        <taxon>Clydaea</taxon>
    </lineage>
</organism>
<keyword evidence="7 10" id="KW-0472">Membrane</keyword>
<evidence type="ECO:0000256" key="6">
    <source>
        <dbReference type="ARBA" id="ARBA00023065"/>
    </source>
</evidence>
<keyword evidence="3 10" id="KW-0813">Transport</keyword>
<feature type="transmembrane region" description="Helical" evidence="10">
    <location>
        <begin position="419"/>
        <end position="443"/>
    </location>
</feature>
<dbReference type="GO" id="GO:0033179">
    <property type="term" value="C:proton-transporting V-type ATPase, V0 domain"/>
    <property type="evidence" value="ECO:0007669"/>
    <property type="project" value="InterPro"/>
</dbReference>
<dbReference type="GO" id="GO:0005774">
    <property type="term" value="C:vacuolar membrane"/>
    <property type="evidence" value="ECO:0007669"/>
    <property type="project" value="UniProtKB-SubCell"/>
</dbReference>
<evidence type="ECO:0000256" key="1">
    <source>
        <dbReference type="ARBA" id="ARBA00004141"/>
    </source>
</evidence>